<proteinExistence type="predicted"/>
<organism evidence="1 2">
    <name type="scientific">Choristoneura fumiferana</name>
    <name type="common">Spruce budworm moth</name>
    <name type="synonym">Archips fumiferana</name>
    <dbReference type="NCBI Taxonomy" id="7141"/>
    <lineage>
        <taxon>Eukaryota</taxon>
        <taxon>Metazoa</taxon>
        <taxon>Ecdysozoa</taxon>
        <taxon>Arthropoda</taxon>
        <taxon>Hexapoda</taxon>
        <taxon>Insecta</taxon>
        <taxon>Pterygota</taxon>
        <taxon>Neoptera</taxon>
        <taxon>Endopterygota</taxon>
        <taxon>Lepidoptera</taxon>
        <taxon>Glossata</taxon>
        <taxon>Ditrysia</taxon>
        <taxon>Tortricoidea</taxon>
        <taxon>Tortricidae</taxon>
        <taxon>Tortricinae</taxon>
        <taxon>Choristoneura</taxon>
    </lineage>
</organism>
<accession>A0ACC0L143</accession>
<comment type="caution">
    <text evidence="1">The sequence shown here is derived from an EMBL/GenBank/DDBJ whole genome shotgun (WGS) entry which is preliminary data.</text>
</comment>
<gene>
    <name evidence="1" type="ORF">MSG28_005951</name>
</gene>
<keyword evidence="2" id="KW-1185">Reference proteome</keyword>
<dbReference type="EMBL" id="CM046109">
    <property type="protein sequence ID" value="KAI8442438.1"/>
    <property type="molecule type" value="Genomic_DNA"/>
</dbReference>
<reference evidence="1 2" key="1">
    <citation type="journal article" date="2022" name="Genome Biol. Evol.">
        <title>The Spruce Budworm Genome: Reconstructing the Evolutionary History of Antifreeze Proteins.</title>
        <authorList>
            <person name="Beliveau C."/>
            <person name="Gagne P."/>
            <person name="Picq S."/>
            <person name="Vernygora O."/>
            <person name="Keeling C.I."/>
            <person name="Pinkney K."/>
            <person name="Doucet D."/>
            <person name="Wen F."/>
            <person name="Johnston J.S."/>
            <person name="Maaroufi H."/>
            <person name="Boyle B."/>
            <person name="Laroche J."/>
            <person name="Dewar K."/>
            <person name="Juretic N."/>
            <person name="Blackburn G."/>
            <person name="Nisole A."/>
            <person name="Brunet B."/>
            <person name="Brandao M."/>
            <person name="Lumley L."/>
            <person name="Duan J."/>
            <person name="Quan G."/>
            <person name="Lucarotti C.J."/>
            <person name="Roe A.D."/>
            <person name="Sperling F.A.H."/>
            <person name="Levesque R.C."/>
            <person name="Cusson M."/>
        </authorList>
    </citation>
    <scope>NUCLEOTIDE SEQUENCE [LARGE SCALE GENOMIC DNA]</scope>
    <source>
        <strain evidence="1">Glfc:IPQL:Cfum</strain>
    </source>
</reference>
<protein>
    <submittedName>
        <fullName evidence="1">Uncharacterized protein</fullName>
    </submittedName>
</protein>
<name>A0ACC0L143_CHOFU</name>
<evidence type="ECO:0000313" key="2">
    <source>
        <dbReference type="Proteomes" id="UP001064048"/>
    </source>
</evidence>
<dbReference type="Proteomes" id="UP001064048">
    <property type="component" value="Chromosome 9"/>
</dbReference>
<evidence type="ECO:0000313" key="1">
    <source>
        <dbReference type="EMBL" id="KAI8442438.1"/>
    </source>
</evidence>
<sequence length="203" mass="22960">MDKITNSVRKELQNLEPQQVLEGFDRTMCECRQSPNGDNIDAKKINTPRSAISTGTDSFTDLGLHDKKMSTRNDSFTDHGFHDKHIKGEGFIWGVATKVFFISKEDSLPYARPPMSKYMWLNPEPPDLQKLNYVKDGKRLTIKAAAASPKLHSEAPRSPIKKALDFSRSDHMDTALSMLMSSSESEQSDNSFMMDNNDWINAK</sequence>